<dbReference type="KEGG" id="samy:DB32_001273"/>
<gene>
    <name evidence="2" type="ORF">DB32_001273</name>
</gene>
<dbReference type="Gene3D" id="1.10.10.10">
    <property type="entry name" value="Winged helix-like DNA-binding domain superfamily/Winged helix DNA-binding domain"/>
    <property type="match status" value="1"/>
</dbReference>
<dbReference type="Pfam" id="PF04545">
    <property type="entry name" value="Sigma70_r4"/>
    <property type="match status" value="1"/>
</dbReference>
<dbReference type="InterPro" id="IPR007630">
    <property type="entry name" value="RNA_pol_sigma70_r4"/>
</dbReference>
<dbReference type="NCBIfam" id="TIGR03001">
    <property type="entry name" value="Sig-70_gmx1"/>
    <property type="match status" value="1"/>
</dbReference>
<keyword evidence="2" id="KW-0238">DNA-binding</keyword>
<dbReference type="Proteomes" id="UP000034883">
    <property type="component" value="Chromosome"/>
</dbReference>
<accession>A0A0F6SDV9</accession>
<name>A0A0F6SDV9_9BACT</name>
<dbReference type="InterPro" id="IPR011745">
    <property type="entry name" value="RNA_pol_sigma70_MYXXA"/>
</dbReference>
<evidence type="ECO:0000313" key="2">
    <source>
        <dbReference type="EMBL" id="AKF04124.1"/>
    </source>
</evidence>
<dbReference type="OrthoDB" id="5496874at2"/>
<evidence type="ECO:0000259" key="1">
    <source>
        <dbReference type="Pfam" id="PF04545"/>
    </source>
</evidence>
<keyword evidence="3" id="KW-1185">Reference proteome</keyword>
<dbReference type="NCBIfam" id="TIGR02937">
    <property type="entry name" value="sigma70-ECF"/>
    <property type="match status" value="1"/>
</dbReference>
<dbReference type="GO" id="GO:0003700">
    <property type="term" value="F:DNA-binding transcription factor activity"/>
    <property type="evidence" value="ECO:0007669"/>
    <property type="project" value="InterPro"/>
</dbReference>
<dbReference type="GO" id="GO:0006352">
    <property type="term" value="P:DNA-templated transcription initiation"/>
    <property type="evidence" value="ECO:0007669"/>
    <property type="project" value="InterPro"/>
</dbReference>
<protein>
    <submittedName>
        <fullName evidence="2">Putative DNA-binding regulatory protein</fullName>
    </submittedName>
</protein>
<proteinExistence type="predicted"/>
<reference evidence="2 3" key="1">
    <citation type="submission" date="2015-03" db="EMBL/GenBank/DDBJ databases">
        <title>Genome assembly of Sandaracinus amylolyticus DSM 53668.</title>
        <authorList>
            <person name="Sharma G."/>
            <person name="Subramanian S."/>
        </authorList>
    </citation>
    <scope>NUCLEOTIDE SEQUENCE [LARGE SCALE GENOMIC DNA]</scope>
    <source>
        <strain evidence="2 3">DSM 53668</strain>
    </source>
</reference>
<sequence>MSLAAIYRALRPELDDPDLDARLDAMCAAADAALERPCDRDALVRALAALSEPPARWTEAGAGELAIALACAAGDERAVRRFESLYLVNVPQMLAHMKLSESTLDEVVQRVREKLLVGAPPRIVEYAGLGRLPGLIKVTAVRTALTLVRDARRDVHDETAVLELPAEHDPELAFLAHAYRGAFREAFASAVAELDPRERNLLRLHFLDRVTLDRLATMYAVHRATIVRQLAAARAKLAERTEAALRARLHIRPDELASVMDLIRSRMDASVDRLLESVDHLD</sequence>
<organism evidence="2 3">
    <name type="scientific">Sandaracinus amylolyticus</name>
    <dbReference type="NCBI Taxonomy" id="927083"/>
    <lineage>
        <taxon>Bacteria</taxon>
        <taxon>Pseudomonadati</taxon>
        <taxon>Myxococcota</taxon>
        <taxon>Polyangia</taxon>
        <taxon>Polyangiales</taxon>
        <taxon>Sandaracinaceae</taxon>
        <taxon>Sandaracinus</taxon>
    </lineage>
</organism>
<dbReference type="RefSeq" id="WP_053231501.1">
    <property type="nucleotide sequence ID" value="NZ_CP011125.1"/>
</dbReference>
<dbReference type="EMBL" id="CP011125">
    <property type="protein sequence ID" value="AKF04124.1"/>
    <property type="molecule type" value="Genomic_DNA"/>
</dbReference>
<dbReference type="InterPro" id="IPR014284">
    <property type="entry name" value="RNA_pol_sigma-70_dom"/>
</dbReference>
<dbReference type="GO" id="GO:0003677">
    <property type="term" value="F:DNA binding"/>
    <property type="evidence" value="ECO:0007669"/>
    <property type="project" value="UniProtKB-KW"/>
</dbReference>
<feature type="domain" description="RNA polymerase sigma-70 region 4" evidence="1">
    <location>
        <begin position="190"/>
        <end position="237"/>
    </location>
</feature>
<evidence type="ECO:0000313" key="3">
    <source>
        <dbReference type="Proteomes" id="UP000034883"/>
    </source>
</evidence>
<dbReference type="SUPFAM" id="SSF88659">
    <property type="entry name" value="Sigma3 and sigma4 domains of RNA polymerase sigma factors"/>
    <property type="match status" value="1"/>
</dbReference>
<dbReference type="InterPro" id="IPR013324">
    <property type="entry name" value="RNA_pol_sigma_r3/r4-like"/>
</dbReference>
<dbReference type="AlphaFoldDB" id="A0A0F6SDV9"/>
<dbReference type="InterPro" id="IPR036388">
    <property type="entry name" value="WH-like_DNA-bd_sf"/>
</dbReference>